<dbReference type="OrthoDB" id="8936120at2759"/>
<sequence>MKTNMTTATLLVVLCCFHVASGVTHTMQHFYTATSGIPNFPEFIIVSVVDGQQTVSYDSITKRLVPKAKWMAAAVDSDYWNQETEKAVGTEASFKNNVVVAKSRFNQTEGVHTYQNMYGCQWDDESQAVDGYDQYGYDGEDFISLDLKDLRYVAPNQQAVITKNNWDNDRAKLEYLKQYYTQTCIEWLKKYLQFGSSTLGRTVSPEVTLLQKDSRVVCHSTGFYPDGVMITLKRDGVDMHEDVDMGETLPNEDGTFQKRAELTVSLEGRKKGEFTCEVAHKSGKPIVKILIVEEGINLVGIIIGCVIAALVLIGVVVAIVMMKKKGYKKAGQSDSDSDTSDPKVRFILQFRPGVLKLLQACASQIDSNDFG</sequence>
<dbReference type="InterPro" id="IPR007110">
    <property type="entry name" value="Ig-like_dom"/>
</dbReference>
<dbReference type="PRINTS" id="PR01638">
    <property type="entry name" value="MHCCLASSI"/>
</dbReference>
<accession>A0A6P8GUB5</accession>
<protein>
    <submittedName>
        <fullName evidence="7">Major histocompatibility complex class I-related gene protein-like</fullName>
    </submittedName>
</protein>
<proteinExistence type="inferred from homology"/>
<dbReference type="InterPro" id="IPR001039">
    <property type="entry name" value="MHC_I_a_a1/a2"/>
</dbReference>
<dbReference type="InterPro" id="IPR011161">
    <property type="entry name" value="MHC_I-like_Ag-recog"/>
</dbReference>
<evidence type="ECO:0000256" key="2">
    <source>
        <dbReference type="RuleBase" id="RU004439"/>
    </source>
</evidence>
<keyword evidence="3" id="KW-0812">Transmembrane</keyword>
<dbReference type="SUPFAM" id="SSF54452">
    <property type="entry name" value="MHC antigen-recognition domain"/>
    <property type="match status" value="1"/>
</dbReference>
<dbReference type="Gene3D" id="3.30.500.10">
    <property type="entry name" value="MHC class I-like antigen recognition-like"/>
    <property type="match status" value="1"/>
</dbReference>
<evidence type="ECO:0000259" key="5">
    <source>
        <dbReference type="PROSITE" id="PS50835"/>
    </source>
</evidence>
<feature type="signal peptide" evidence="4">
    <location>
        <begin position="1"/>
        <end position="22"/>
    </location>
</feature>
<dbReference type="InterPro" id="IPR011162">
    <property type="entry name" value="MHC_I/II-like_Ag-recog"/>
</dbReference>
<organism evidence="6 7">
    <name type="scientific">Clupea harengus</name>
    <name type="common">Atlantic herring</name>
    <dbReference type="NCBI Taxonomy" id="7950"/>
    <lineage>
        <taxon>Eukaryota</taxon>
        <taxon>Metazoa</taxon>
        <taxon>Chordata</taxon>
        <taxon>Craniata</taxon>
        <taxon>Vertebrata</taxon>
        <taxon>Euteleostomi</taxon>
        <taxon>Actinopterygii</taxon>
        <taxon>Neopterygii</taxon>
        <taxon>Teleostei</taxon>
        <taxon>Clupei</taxon>
        <taxon>Clupeiformes</taxon>
        <taxon>Clupeoidei</taxon>
        <taxon>Clupeidae</taxon>
        <taxon>Clupea</taxon>
    </lineage>
</organism>
<dbReference type="InterPro" id="IPR003597">
    <property type="entry name" value="Ig_C1-set"/>
</dbReference>
<dbReference type="KEGG" id="char:105888919"/>
<gene>
    <name evidence="7" type="primary">LOC105888919</name>
</gene>
<dbReference type="PROSITE" id="PS50835">
    <property type="entry name" value="IG_LIKE"/>
    <property type="match status" value="1"/>
</dbReference>
<dbReference type="InterPro" id="IPR013783">
    <property type="entry name" value="Ig-like_fold"/>
</dbReference>
<dbReference type="InterPro" id="IPR037055">
    <property type="entry name" value="MHC_I-like_Ag-recog_sf"/>
</dbReference>
<dbReference type="AlphaFoldDB" id="A0A6P8GUB5"/>
<keyword evidence="3" id="KW-0472">Membrane</keyword>
<dbReference type="GO" id="GO:0006955">
    <property type="term" value="P:immune response"/>
    <property type="evidence" value="ECO:0007669"/>
    <property type="project" value="TreeGrafter"/>
</dbReference>
<dbReference type="PANTHER" id="PTHR16675">
    <property type="entry name" value="MHC CLASS I-RELATED"/>
    <property type="match status" value="1"/>
</dbReference>
<dbReference type="SMART" id="SM00407">
    <property type="entry name" value="IGc1"/>
    <property type="match status" value="1"/>
</dbReference>
<dbReference type="Proteomes" id="UP000515152">
    <property type="component" value="Chromosome 19"/>
</dbReference>
<evidence type="ECO:0000256" key="1">
    <source>
        <dbReference type="ARBA" id="ARBA00023180"/>
    </source>
</evidence>
<dbReference type="PANTHER" id="PTHR16675:SF237">
    <property type="entry name" value="MHC CLASS I ANTIGEN TRANSCRIPT VARIANT 1-RELATED"/>
    <property type="match status" value="1"/>
</dbReference>
<evidence type="ECO:0000256" key="4">
    <source>
        <dbReference type="SAM" id="SignalP"/>
    </source>
</evidence>
<dbReference type="GO" id="GO:0005615">
    <property type="term" value="C:extracellular space"/>
    <property type="evidence" value="ECO:0007669"/>
    <property type="project" value="TreeGrafter"/>
</dbReference>
<keyword evidence="6" id="KW-1185">Reference proteome</keyword>
<keyword evidence="3" id="KW-1133">Transmembrane helix</keyword>
<dbReference type="Pfam" id="PF07654">
    <property type="entry name" value="C1-set"/>
    <property type="match status" value="1"/>
</dbReference>
<dbReference type="GeneID" id="105888919"/>
<dbReference type="GO" id="GO:0009897">
    <property type="term" value="C:external side of plasma membrane"/>
    <property type="evidence" value="ECO:0007669"/>
    <property type="project" value="TreeGrafter"/>
</dbReference>
<feature type="transmembrane region" description="Helical" evidence="3">
    <location>
        <begin position="298"/>
        <end position="320"/>
    </location>
</feature>
<reference evidence="7" key="1">
    <citation type="submission" date="2025-08" db="UniProtKB">
        <authorList>
            <consortium name="RefSeq"/>
        </authorList>
    </citation>
    <scope>IDENTIFICATION</scope>
</reference>
<dbReference type="InterPro" id="IPR050208">
    <property type="entry name" value="MHC_class-I_related"/>
</dbReference>
<name>A0A6P8GUB5_CLUHA</name>
<evidence type="ECO:0000313" key="6">
    <source>
        <dbReference type="Proteomes" id="UP000515152"/>
    </source>
</evidence>
<dbReference type="InterPro" id="IPR036179">
    <property type="entry name" value="Ig-like_dom_sf"/>
</dbReference>
<feature type="chain" id="PRO_5027932349" evidence="4">
    <location>
        <begin position="23"/>
        <end position="371"/>
    </location>
</feature>
<comment type="similarity">
    <text evidence="2">Belongs to the MHC class I family.</text>
</comment>
<keyword evidence="4" id="KW-0732">Signal</keyword>
<evidence type="ECO:0000256" key="3">
    <source>
        <dbReference type="SAM" id="Phobius"/>
    </source>
</evidence>
<feature type="domain" description="Ig-like" evidence="5">
    <location>
        <begin position="200"/>
        <end position="287"/>
    </location>
</feature>
<keyword evidence="1" id="KW-0325">Glycoprotein</keyword>
<dbReference type="Gene3D" id="2.60.40.10">
    <property type="entry name" value="Immunoglobulins"/>
    <property type="match status" value="1"/>
</dbReference>
<dbReference type="SUPFAM" id="SSF48726">
    <property type="entry name" value="Immunoglobulin"/>
    <property type="match status" value="1"/>
</dbReference>
<dbReference type="FunFam" id="3.30.500.10:FF:000001">
    <property type="entry name" value="H-2 class I histocompatibility antigen, alpha chain"/>
    <property type="match status" value="1"/>
</dbReference>
<evidence type="ECO:0000313" key="7">
    <source>
        <dbReference type="RefSeq" id="XP_031441491.1"/>
    </source>
</evidence>
<dbReference type="Pfam" id="PF00129">
    <property type="entry name" value="MHC_I"/>
    <property type="match status" value="1"/>
</dbReference>
<dbReference type="RefSeq" id="XP_031441491.1">
    <property type="nucleotide sequence ID" value="XM_031585631.2"/>
</dbReference>